<organism evidence="2">
    <name type="scientific">Roseomonas mucosa</name>
    <dbReference type="NCBI Taxonomy" id="207340"/>
    <lineage>
        <taxon>Bacteria</taxon>
        <taxon>Pseudomonadati</taxon>
        <taxon>Pseudomonadota</taxon>
        <taxon>Alphaproteobacteria</taxon>
        <taxon>Acetobacterales</taxon>
        <taxon>Roseomonadaceae</taxon>
        <taxon>Roseomonas</taxon>
    </lineage>
</organism>
<evidence type="ECO:0000313" key="2">
    <source>
        <dbReference type="EMBL" id="AWV20361.1"/>
    </source>
</evidence>
<feature type="transmembrane region" description="Helical" evidence="1">
    <location>
        <begin position="12"/>
        <end position="31"/>
    </location>
</feature>
<dbReference type="RefSeq" id="WP_168550300.1">
    <property type="nucleotide sequence ID" value="NZ_CP025188.1"/>
</dbReference>
<geneLocation type="plasmid" evidence="2">
    <name>p1-AD2</name>
</geneLocation>
<keyword evidence="1" id="KW-0812">Transmembrane</keyword>
<evidence type="ECO:0008006" key="3">
    <source>
        <dbReference type="Google" id="ProtNLM"/>
    </source>
</evidence>
<dbReference type="EMBL" id="CP025188">
    <property type="protein sequence ID" value="AWV20361.1"/>
    <property type="molecule type" value="Genomic_DNA"/>
</dbReference>
<reference evidence="2" key="1">
    <citation type="submission" date="2017-12" db="EMBL/GenBank/DDBJ databases">
        <authorList>
            <person name="Martens C."/>
            <person name="Dahlstrom E."/>
            <person name="Barbian K."/>
            <person name="Sykora L."/>
            <person name="Ricklefs S."/>
            <person name="Bruno D."/>
            <person name="Anzick I."/>
            <person name="Myles I."/>
            <person name="Datta S.K."/>
        </authorList>
    </citation>
    <scope>NUCLEOTIDE SEQUENCE</scope>
    <source>
        <strain evidence="2">AD2</strain>
        <plasmid evidence="2">p1-AD2</plasmid>
    </source>
</reference>
<keyword evidence="2" id="KW-0614">Plasmid</keyword>
<accession>A0A4Y1MQV3</accession>
<evidence type="ECO:0000256" key="1">
    <source>
        <dbReference type="SAM" id="Phobius"/>
    </source>
</evidence>
<protein>
    <recommendedName>
        <fullName evidence="3">Holin</fullName>
    </recommendedName>
</protein>
<keyword evidence="1" id="KW-0472">Membrane</keyword>
<keyword evidence="1" id="KW-1133">Transmembrane helix</keyword>
<name>A0A4Y1MQV3_9PROT</name>
<gene>
    <name evidence="2" type="ORF">RADP37_05468</name>
</gene>
<sequence length="129" mass="13113">MDWTAIGDAVVAQVIMPAILVAIATVGGWLVTRLPGPLKDWLASGTHERDMQLILGVLARGALSAIKAGATDKTAVAAAVSYAATNIPETLNKLGVPSNTLQTMASAAVVDALAKVRASNEGAVPVANQ</sequence>
<dbReference type="AlphaFoldDB" id="A0A4Y1MQV3"/>
<proteinExistence type="predicted"/>